<dbReference type="SMART" id="SM00612">
    <property type="entry name" value="Kelch"/>
    <property type="match status" value="2"/>
</dbReference>
<dbReference type="STRING" id="1965070.A0A3S3PHL0"/>
<dbReference type="Gene3D" id="2.120.10.80">
    <property type="entry name" value="Kelch-type beta propeller"/>
    <property type="match status" value="2"/>
</dbReference>
<keyword evidence="2" id="KW-0880">Kelch repeat</keyword>
<keyword evidence="5" id="KW-0472">Membrane</keyword>
<name>A0A3S3PHL0_9ACAR</name>
<evidence type="ECO:0000256" key="5">
    <source>
        <dbReference type="ARBA" id="ARBA00022989"/>
    </source>
</evidence>
<dbReference type="InterPro" id="IPR015915">
    <property type="entry name" value="Kelch-typ_b-propeller"/>
</dbReference>
<dbReference type="PROSITE" id="PS01186">
    <property type="entry name" value="EGF_2"/>
    <property type="match status" value="1"/>
</dbReference>
<gene>
    <name evidence="10" type="ORF">B4U79_12544</name>
</gene>
<evidence type="ECO:0000256" key="3">
    <source>
        <dbReference type="ARBA" id="ARBA00022692"/>
    </source>
</evidence>
<accession>A0A3S3PHL0</accession>
<dbReference type="EMBL" id="NCKU01009739">
    <property type="protein sequence ID" value="RWS01159.1"/>
    <property type="molecule type" value="Genomic_DNA"/>
</dbReference>
<keyword evidence="5" id="KW-1133">Transmembrane helix</keyword>
<dbReference type="Gene3D" id="2.10.25.10">
    <property type="entry name" value="Laminin"/>
    <property type="match status" value="1"/>
</dbReference>
<proteinExistence type="predicted"/>
<comment type="caution">
    <text evidence="7">Lacks conserved residue(s) required for the propagation of feature annotation.</text>
</comment>
<evidence type="ECO:0000256" key="2">
    <source>
        <dbReference type="ARBA" id="ARBA00022441"/>
    </source>
</evidence>
<evidence type="ECO:0000313" key="11">
    <source>
        <dbReference type="Proteomes" id="UP000285301"/>
    </source>
</evidence>
<dbReference type="Proteomes" id="UP000285301">
    <property type="component" value="Unassembled WGS sequence"/>
</dbReference>
<keyword evidence="7" id="KW-0245">EGF-like domain</keyword>
<dbReference type="AlphaFoldDB" id="A0A3S3PHL0"/>
<dbReference type="SUPFAM" id="SSF49854">
    <property type="entry name" value="Spermadhesin, CUB domain"/>
    <property type="match status" value="1"/>
</dbReference>
<dbReference type="CDD" id="cd00055">
    <property type="entry name" value="EGF_Lam"/>
    <property type="match status" value="1"/>
</dbReference>
<dbReference type="InterPro" id="IPR051568">
    <property type="entry name" value="LZTR1/Attractin"/>
</dbReference>
<evidence type="ECO:0000256" key="6">
    <source>
        <dbReference type="ARBA" id="ARBA00023157"/>
    </source>
</evidence>
<dbReference type="Pfam" id="PF00431">
    <property type="entry name" value="CUB"/>
    <property type="match status" value="1"/>
</dbReference>
<dbReference type="OrthoDB" id="9998912at2759"/>
<evidence type="ECO:0000313" key="10">
    <source>
        <dbReference type="EMBL" id="RWS01159.1"/>
    </source>
</evidence>
<dbReference type="Gene3D" id="2.60.120.290">
    <property type="entry name" value="Spermadhesin, CUB domain"/>
    <property type="match status" value="1"/>
</dbReference>
<protein>
    <submittedName>
        <fullName evidence="10">Attractin-like protein</fullName>
    </submittedName>
</protein>
<feature type="domain" description="EGF-like" evidence="9">
    <location>
        <begin position="238"/>
        <end position="269"/>
    </location>
</feature>
<dbReference type="SMART" id="SM00042">
    <property type="entry name" value="CUB"/>
    <property type="match status" value="1"/>
</dbReference>
<dbReference type="SUPFAM" id="SSF117281">
    <property type="entry name" value="Kelch motif"/>
    <property type="match status" value="1"/>
</dbReference>
<keyword evidence="11" id="KW-1185">Reference proteome</keyword>
<dbReference type="SMART" id="SM00181">
    <property type="entry name" value="EGF"/>
    <property type="match status" value="3"/>
</dbReference>
<dbReference type="InterPro" id="IPR056737">
    <property type="entry name" value="Beta-prop_ATRN-MKLN-like"/>
</dbReference>
<dbReference type="GO" id="GO:0005794">
    <property type="term" value="C:Golgi apparatus"/>
    <property type="evidence" value="ECO:0007669"/>
    <property type="project" value="TreeGrafter"/>
</dbReference>
<feature type="disulfide bond" evidence="7">
    <location>
        <begin position="259"/>
        <end position="268"/>
    </location>
</feature>
<sequence>MAWRLTLLSLTATANVKRKLVVNDAFAARCLLLLEAFALIATNVLIASVATHSPIAGHNRSACGDVLCIHGVCNDGRCLCDRGWQGSACHRCGGRTKLTDNFGYITDGLQNYSTDLQCTWLIDSGENNSVISLHFLEFETECSWDHLYVFDGDSVFAPLVAAFSGLLIKDGQRYQDVPDIVTTSGKAYLYFYSDAAYNMSGFNISYSISECPSNCSGHGVCVDGICTCNGQWKGVACDIPKCNCGKHGKCDLETDRCICDSGFAGPKCEETEAEGYWTNLDVIGEIAGRALHQSTSLGDYLFISGGESFDKQKMHSEFLVRFDFNLRKYEIIRTEKHPSSRFGHSFVTYREKLYLFGGMSSNGSVLKELWKYDIDLNEWSIVVDMMGLHHSHCINDFCSPLPAMGHTANVVEDKMIVIFGHNPKFGYLNSVQEYNFITGKWTMISTKGALVKGGFGHSSVYDEETRTIYVYGGYHSLGTDSVLVDLLYGYNPRNKAWKMLNPSQFPRYLHSAVIINGLMYVFGGNGHNATHDSTGDKCFSPQFMAYDIECDSWFFLKDTLFSFKSNVNIGRYGHTAAVYDNNMYVFGGFNGLMLNSVLKYNPGDCSYYRNSSNCFETKPGLSCVWNEQKKVCQSLTSFKPSSLPSFSFNSSAFKHIPQKTRCKPRISNFSELCAKQNTCPSCLENTYNCVWCDDSCQHEKCKKSGAKTIMNSSSCEEDALISNCDKLHNCFSCHIENHCGWQRDHKCYTFIHENGNKTQKAAIHDDFRPNCDVPCSERKTCENCTRGPCMWCSSTHKCIESNAY</sequence>
<evidence type="ECO:0000256" key="7">
    <source>
        <dbReference type="PROSITE-ProRule" id="PRU00076"/>
    </source>
</evidence>
<dbReference type="CDD" id="cd00041">
    <property type="entry name" value="CUB"/>
    <property type="match status" value="1"/>
</dbReference>
<dbReference type="InterPro" id="IPR002049">
    <property type="entry name" value="LE_dom"/>
</dbReference>
<comment type="subcellular location">
    <subcellularLocation>
        <location evidence="1">Membrane</location>
        <topology evidence="1">Single-pass membrane protein</topology>
    </subcellularLocation>
</comment>
<dbReference type="InterPro" id="IPR000742">
    <property type="entry name" value="EGF"/>
</dbReference>
<keyword evidence="3" id="KW-0812">Transmembrane</keyword>
<dbReference type="PROSITE" id="PS01180">
    <property type="entry name" value="CUB"/>
    <property type="match status" value="1"/>
</dbReference>
<keyword evidence="4" id="KW-0677">Repeat</keyword>
<dbReference type="PANTHER" id="PTHR46376:SF2">
    <property type="entry name" value="DISTRACTED, ISOFORM B"/>
    <property type="match status" value="1"/>
</dbReference>
<dbReference type="InterPro" id="IPR000859">
    <property type="entry name" value="CUB_dom"/>
</dbReference>
<evidence type="ECO:0000259" key="8">
    <source>
        <dbReference type="PROSITE" id="PS01180"/>
    </source>
</evidence>
<dbReference type="InterPro" id="IPR035914">
    <property type="entry name" value="Sperma_CUB_dom_sf"/>
</dbReference>
<keyword evidence="6 7" id="KW-1015">Disulfide bond</keyword>
<reference evidence="10 11" key="1">
    <citation type="journal article" date="2018" name="Gigascience">
        <title>Genomes of trombidid mites reveal novel predicted allergens and laterally-transferred genes associated with secondary metabolism.</title>
        <authorList>
            <person name="Dong X."/>
            <person name="Chaisiri K."/>
            <person name="Xia D."/>
            <person name="Armstrong S.D."/>
            <person name="Fang Y."/>
            <person name="Donnelly M.J."/>
            <person name="Kadowaki T."/>
            <person name="McGarry J.W."/>
            <person name="Darby A.C."/>
            <person name="Makepeace B.L."/>
        </authorList>
    </citation>
    <scope>NUCLEOTIDE SEQUENCE [LARGE SCALE GENOMIC DNA]</scope>
    <source>
        <strain evidence="10">UoL-WK</strain>
    </source>
</reference>
<comment type="caution">
    <text evidence="10">The sequence shown here is derived from an EMBL/GenBank/DDBJ whole genome shotgun (WGS) entry which is preliminary data.</text>
</comment>
<organism evidence="10 11">
    <name type="scientific">Dinothrombium tinctorium</name>
    <dbReference type="NCBI Taxonomy" id="1965070"/>
    <lineage>
        <taxon>Eukaryota</taxon>
        <taxon>Metazoa</taxon>
        <taxon>Ecdysozoa</taxon>
        <taxon>Arthropoda</taxon>
        <taxon>Chelicerata</taxon>
        <taxon>Arachnida</taxon>
        <taxon>Acari</taxon>
        <taxon>Acariformes</taxon>
        <taxon>Trombidiformes</taxon>
        <taxon>Prostigmata</taxon>
        <taxon>Anystina</taxon>
        <taxon>Parasitengona</taxon>
        <taxon>Trombidioidea</taxon>
        <taxon>Trombidiidae</taxon>
        <taxon>Dinothrombium</taxon>
    </lineage>
</organism>
<feature type="non-terminal residue" evidence="10">
    <location>
        <position position="804"/>
    </location>
</feature>
<dbReference type="InterPro" id="IPR006652">
    <property type="entry name" value="Kelch_1"/>
</dbReference>
<feature type="domain" description="CUB" evidence="8">
    <location>
        <begin position="92"/>
        <end position="209"/>
    </location>
</feature>
<dbReference type="Pfam" id="PF23106">
    <property type="entry name" value="EGF_Teneurin"/>
    <property type="match status" value="1"/>
</dbReference>
<evidence type="ECO:0000256" key="1">
    <source>
        <dbReference type="ARBA" id="ARBA00004167"/>
    </source>
</evidence>
<dbReference type="PROSITE" id="PS50026">
    <property type="entry name" value="EGF_3"/>
    <property type="match status" value="1"/>
</dbReference>
<dbReference type="PANTHER" id="PTHR46376">
    <property type="entry name" value="LEUCINE-ZIPPER-LIKE TRANSCRIPTIONAL REGULATOR 1"/>
    <property type="match status" value="1"/>
</dbReference>
<evidence type="ECO:0000259" key="9">
    <source>
        <dbReference type="PROSITE" id="PS50026"/>
    </source>
</evidence>
<dbReference type="Pfam" id="PF24981">
    <property type="entry name" value="Beta-prop_ATRN-LZTR1"/>
    <property type="match status" value="1"/>
</dbReference>
<dbReference type="GO" id="GO:0016020">
    <property type="term" value="C:membrane"/>
    <property type="evidence" value="ECO:0007669"/>
    <property type="project" value="UniProtKB-SubCell"/>
</dbReference>
<dbReference type="PROSITE" id="PS00022">
    <property type="entry name" value="EGF_1"/>
    <property type="match status" value="1"/>
</dbReference>
<evidence type="ECO:0000256" key="4">
    <source>
        <dbReference type="ARBA" id="ARBA00022737"/>
    </source>
</evidence>